<dbReference type="OrthoDB" id="2310204at2759"/>
<dbReference type="STRING" id="1522189.A0A316W163"/>
<keyword evidence="4" id="KW-1185">Reference proteome</keyword>
<feature type="region of interest" description="Disordered" evidence="1">
    <location>
        <begin position="117"/>
        <end position="140"/>
    </location>
</feature>
<dbReference type="Proteomes" id="UP000245783">
    <property type="component" value="Unassembled WGS sequence"/>
</dbReference>
<proteinExistence type="predicted"/>
<name>A0A316W163_9BASI</name>
<dbReference type="RefSeq" id="XP_025370622.1">
    <property type="nucleotide sequence ID" value="XM_025512448.1"/>
</dbReference>
<gene>
    <name evidence="3" type="ORF">IE81DRAFT_311978</name>
</gene>
<dbReference type="InParanoid" id="A0A316W163"/>
<evidence type="ECO:0008006" key="5">
    <source>
        <dbReference type="Google" id="ProtNLM"/>
    </source>
</evidence>
<evidence type="ECO:0000256" key="1">
    <source>
        <dbReference type="SAM" id="MobiDB-lite"/>
    </source>
</evidence>
<organism evidence="3 4">
    <name type="scientific">Ceraceosorus guamensis</name>
    <dbReference type="NCBI Taxonomy" id="1522189"/>
    <lineage>
        <taxon>Eukaryota</taxon>
        <taxon>Fungi</taxon>
        <taxon>Dikarya</taxon>
        <taxon>Basidiomycota</taxon>
        <taxon>Ustilaginomycotina</taxon>
        <taxon>Exobasidiomycetes</taxon>
        <taxon>Ceraceosorales</taxon>
        <taxon>Ceraceosoraceae</taxon>
        <taxon>Ceraceosorus</taxon>
    </lineage>
</organism>
<evidence type="ECO:0000313" key="4">
    <source>
        <dbReference type="Proteomes" id="UP000245783"/>
    </source>
</evidence>
<sequence>MRSVFIAPFATAAAFALCASSASAAPITSISDAFGSTVASPLHKRADGYKDPKSGGGSSLGLFPDNANGEPLNVIVSGKSSAEILSEDGFKAWYNAIGFNRECFGIHSGTKMQANLGDGQGESVTHTDEVRESYGEDTTSGSCFESLVGGNHFRYWQQAGTNAWFLAASVEKDVSQKHDVVEDGYNKGRDEIVGLATRGADSDDGKHYAATVKYVTGLLPTGTNGINHGDEGVGVDGRTAIITVTVS</sequence>
<keyword evidence="2" id="KW-0732">Signal</keyword>
<evidence type="ECO:0000256" key="2">
    <source>
        <dbReference type="SAM" id="SignalP"/>
    </source>
</evidence>
<accession>A0A316W163</accession>
<feature type="compositionally biased region" description="Basic and acidic residues" evidence="1">
    <location>
        <begin position="125"/>
        <end position="134"/>
    </location>
</feature>
<feature type="chain" id="PRO_5016414347" description="Secreted protein" evidence="2">
    <location>
        <begin position="25"/>
        <end position="247"/>
    </location>
</feature>
<dbReference type="AlphaFoldDB" id="A0A316W163"/>
<dbReference type="EMBL" id="KZ819369">
    <property type="protein sequence ID" value="PWN43462.1"/>
    <property type="molecule type" value="Genomic_DNA"/>
</dbReference>
<reference evidence="3 4" key="1">
    <citation type="journal article" date="2018" name="Mol. Biol. Evol.">
        <title>Broad Genomic Sampling Reveals a Smut Pathogenic Ancestry of the Fungal Clade Ustilaginomycotina.</title>
        <authorList>
            <person name="Kijpornyongpan T."/>
            <person name="Mondo S.J."/>
            <person name="Barry K."/>
            <person name="Sandor L."/>
            <person name="Lee J."/>
            <person name="Lipzen A."/>
            <person name="Pangilinan J."/>
            <person name="LaButti K."/>
            <person name="Hainaut M."/>
            <person name="Henrissat B."/>
            <person name="Grigoriev I.V."/>
            <person name="Spatafora J.W."/>
            <person name="Aime M.C."/>
        </authorList>
    </citation>
    <scope>NUCLEOTIDE SEQUENCE [LARGE SCALE GENOMIC DNA]</scope>
    <source>
        <strain evidence="3 4">MCA 4658</strain>
    </source>
</reference>
<dbReference type="GeneID" id="37034318"/>
<feature type="signal peptide" evidence="2">
    <location>
        <begin position="1"/>
        <end position="24"/>
    </location>
</feature>
<evidence type="ECO:0000313" key="3">
    <source>
        <dbReference type="EMBL" id="PWN43462.1"/>
    </source>
</evidence>
<protein>
    <recommendedName>
        <fullName evidence="5">Secreted protein</fullName>
    </recommendedName>
</protein>